<evidence type="ECO:0000256" key="2">
    <source>
        <dbReference type="ARBA" id="ARBA00022448"/>
    </source>
</evidence>
<dbReference type="Proteomes" id="UP000325255">
    <property type="component" value="Unassembled WGS sequence"/>
</dbReference>
<evidence type="ECO:0000256" key="7">
    <source>
        <dbReference type="RuleBase" id="RU363032"/>
    </source>
</evidence>
<keyword evidence="3" id="KW-1003">Cell membrane</keyword>
<dbReference type="EMBL" id="VWPK01000006">
    <property type="protein sequence ID" value="KAA5613539.1"/>
    <property type="molecule type" value="Genomic_DNA"/>
</dbReference>
<name>A0A5M6IZY8_9PROT</name>
<feature type="transmembrane region" description="Helical" evidence="7">
    <location>
        <begin position="12"/>
        <end position="33"/>
    </location>
</feature>
<evidence type="ECO:0000256" key="4">
    <source>
        <dbReference type="ARBA" id="ARBA00022692"/>
    </source>
</evidence>
<dbReference type="PROSITE" id="PS50928">
    <property type="entry name" value="ABC_TM1"/>
    <property type="match status" value="1"/>
</dbReference>
<comment type="similarity">
    <text evidence="7">Belongs to the binding-protein-dependent transport system permease family.</text>
</comment>
<evidence type="ECO:0000256" key="6">
    <source>
        <dbReference type="ARBA" id="ARBA00023136"/>
    </source>
</evidence>
<keyword evidence="2 7" id="KW-0813">Transport</keyword>
<dbReference type="InterPro" id="IPR035906">
    <property type="entry name" value="MetI-like_sf"/>
</dbReference>
<protein>
    <submittedName>
        <fullName evidence="9">Phosphonate ABC transporter, permease protein PhnE</fullName>
    </submittedName>
</protein>
<dbReference type="InterPro" id="IPR000515">
    <property type="entry name" value="MetI-like"/>
</dbReference>
<feature type="transmembrane region" description="Helical" evidence="7">
    <location>
        <begin position="236"/>
        <end position="255"/>
    </location>
</feature>
<dbReference type="NCBIfam" id="TIGR01097">
    <property type="entry name" value="PhnE"/>
    <property type="match status" value="1"/>
</dbReference>
<dbReference type="PANTHER" id="PTHR30043">
    <property type="entry name" value="PHOSPHONATES TRANSPORT SYSTEM PERMEASE PROTEIN"/>
    <property type="match status" value="1"/>
</dbReference>
<feature type="transmembrane region" description="Helical" evidence="7">
    <location>
        <begin position="74"/>
        <end position="96"/>
    </location>
</feature>
<keyword evidence="4 7" id="KW-0812">Transmembrane</keyword>
<dbReference type="AlphaFoldDB" id="A0A5M6IZY8"/>
<dbReference type="Pfam" id="PF00528">
    <property type="entry name" value="BPD_transp_1"/>
    <property type="match status" value="1"/>
</dbReference>
<sequence length="263" mass="27789">MEAVLAEGGRRALRGYGGALLGGAVIVAAFFYADALNFARYRDALPTLWALLADSLPPDFSRWRSWGRPLAETLAMSICGTVIATVAAAPLGAIAARGSGHRIAGAAVRLMLNTIRSIPGVVWGVLFVAAVGFGPLPGLLALACHSTGMLGKFYAEIIEHVDPMPGDALRSHGGSRLAVLRFTVLPQILPRIADVTLYRWEHNVRAATVLGVVGAGGIGLELVTAFHLFEYREAMALILVILGVVSLINLIGAWLRGRFLASA</sequence>
<comment type="caution">
    <text evidence="9">The sequence shown here is derived from an EMBL/GenBank/DDBJ whole genome shotgun (WGS) entry which is preliminary data.</text>
</comment>
<evidence type="ECO:0000313" key="10">
    <source>
        <dbReference type="Proteomes" id="UP000325255"/>
    </source>
</evidence>
<organism evidence="9 10">
    <name type="scientific">Rhodovastum atsumiense</name>
    <dbReference type="NCBI Taxonomy" id="504468"/>
    <lineage>
        <taxon>Bacteria</taxon>
        <taxon>Pseudomonadati</taxon>
        <taxon>Pseudomonadota</taxon>
        <taxon>Alphaproteobacteria</taxon>
        <taxon>Acetobacterales</taxon>
        <taxon>Acetobacteraceae</taxon>
        <taxon>Rhodovastum</taxon>
    </lineage>
</organism>
<evidence type="ECO:0000259" key="8">
    <source>
        <dbReference type="PROSITE" id="PS50928"/>
    </source>
</evidence>
<feature type="transmembrane region" description="Helical" evidence="7">
    <location>
        <begin position="206"/>
        <end position="229"/>
    </location>
</feature>
<evidence type="ECO:0000313" key="9">
    <source>
        <dbReference type="EMBL" id="KAA5613539.1"/>
    </source>
</evidence>
<feature type="transmembrane region" description="Helical" evidence="7">
    <location>
        <begin position="117"/>
        <end position="143"/>
    </location>
</feature>
<dbReference type="CDD" id="cd06261">
    <property type="entry name" value="TM_PBP2"/>
    <property type="match status" value="1"/>
</dbReference>
<evidence type="ECO:0000256" key="3">
    <source>
        <dbReference type="ARBA" id="ARBA00022475"/>
    </source>
</evidence>
<dbReference type="GO" id="GO:0005886">
    <property type="term" value="C:plasma membrane"/>
    <property type="evidence" value="ECO:0007669"/>
    <property type="project" value="UniProtKB-SubCell"/>
</dbReference>
<dbReference type="SUPFAM" id="SSF161098">
    <property type="entry name" value="MetI-like"/>
    <property type="match status" value="1"/>
</dbReference>
<gene>
    <name evidence="9" type="primary">phnE</name>
    <name evidence="9" type="ORF">F1189_05115</name>
</gene>
<keyword evidence="5 7" id="KW-1133">Transmembrane helix</keyword>
<proteinExistence type="inferred from homology"/>
<dbReference type="OrthoDB" id="8557224at2"/>
<dbReference type="Gene3D" id="1.10.3720.10">
    <property type="entry name" value="MetI-like"/>
    <property type="match status" value="1"/>
</dbReference>
<dbReference type="PANTHER" id="PTHR30043:SF1">
    <property type="entry name" value="ABC TRANSPORT SYSTEM PERMEASE PROTEIN P69"/>
    <property type="match status" value="1"/>
</dbReference>
<feature type="domain" description="ABC transmembrane type-1" evidence="8">
    <location>
        <begin position="70"/>
        <end position="252"/>
    </location>
</feature>
<comment type="subcellular location">
    <subcellularLocation>
        <location evidence="1 7">Cell membrane</location>
        <topology evidence="1 7">Multi-pass membrane protein</topology>
    </subcellularLocation>
</comment>
<accession>A0A5M6IZY8</accession>
<evidence type="ECO:0000256" key="1">
    <source>
        <dbReference type="ARBA" id="ARBA00004651"/>
    </source>
</evidence>
<reference evidence="9 10" key="1">
    <citation type="submission" date="2019-09" db="EMBL/GenBank/DDBJ databases">
        <title>Genome sequence of Rhodovastum atsumiense, a diverse member of the Acetobacteraceae family of non-sulfur purple photosynthetic bacteria.</title>
        <authorList>
            <person name="Meyer T."/>
            <person name="Kyndt J."/>
        </authorList>
    </citation>
    <scope>NUCLEOTIDE SEQUENCE [LARGE SCALE GENOMIC DNA]</scope>
    <source>
        <strain evidence="9 10">DSM 21279</strain>
    </source>
</reference>
<evidence type="ECO:0000256" key="5">
    <source>
        <dbReference type="ARBA" id="ARBA00022989"/>
    </source>
</evidence>
<keyword evidence="10" id="KW-1185">Reference proteome</keyword>
<dbReference type="InterPro" id="IPR005769">
    <property type="entry name" value="PhnE/PtxC"/>
</dbReference>
<dbReference type="GO" id="GO:0015416">
    <property type="term" value="F:ABC-type phosphonate transporter activity"/>
    <property type="evidence" value="ECO:0007669"/>
    <property type="project" value="InterPro"/>
</dbReference>
<keyword evidence="6 7" id="KW-0472">Membrane</keyword>